<dbReference type="InterPro" id="IPR003741">
    <property type="entry name" value="LUD_dom"/>
</dbReference>
<evidence type="ECO:0000313" key="3">
    <source>
        <dbReference type="Proteomes" id="UP001147700"/>
    </source>
</evidence>
<dbReference type="InterPro" id="IPR024185">
    <property type="entry name" value="FTHF_cligase-like_sf"/>
</dbReference>
<feature type="domain" description="LUD" evidence="1">
    <location>
        <begin position="95"/>
        <end position="198"/>
    </location>
</feature>
<keyword evidence="3" id="KW-1185">Reference proteome</keyword>
<dbReference type="PANTHER" id="PTHR43682:SF1">
    <property type="entry name" value="LACTATE UTILIZATION PROTEIN C"/>
    <property type="match status" value="1"/>
</dbReference>
<evidence type="ECO:0000259" key="1">
    <source>
        <dbReference type="Pfam" id="PF02589"/>
    </source>
</evidence>
<proteinExistence type="predicted"/>
<dbReference type="EMBL" id="JAPCID010000024">
    <property type="protein sequence ID" value="MDA0139344.1"/>
    <property type="molecule type" value="Genomic_DNA"/>
</dbReference>
<dbReference type="SUPFAM" id="SSF100950">
    <property type="entry name" value="NagB/RpiA/CoA transferase-like"/>
    <property type="match status" value="1"/>
</dbReference>
<organism evidence="2 3">
    <name type="scientific">Solirubrobacter deserti</name>
    <dbReference type="NCBI Taxonomy" id="2282478"/>
    <lineage>
        <taxon>Bacteria</taxon>
        <taxon>Bacillati</taxon>
        <taxon>Actinomycetota</taxon>
        <taxon>Thermoleophilia</taxon>
        <taxon>Solirubrobacterales</taxon>
        <taxon>Solirubrobacteraceae</taxon>
        <taxon>Solirubrobacter</taxon>
    </lineage>
</organism>
<accession>A0ABT4RLG5</accession>
<dbReference type="Proteomes" id="UP001147700">
    <property type="component" value="Unassembled WGS sequence"/>
</dbReference>
<reference evidence="2" key="1">
    <citation type="submission" date="2022-10" db="EMBL/GenBank/DDBJ databases">
        <title>The WGS of Solirubrobacter sp. CPCC 204708.</title>
        <authorList>
            <person name="Jiang Z."/>
        </authorList>
    </citation>
    <scope>NUCLEOTIDE SEQUENCE</scope>
    <source>
        <strain evidence="2">CPCC 204708</strain>
    </source>
</reference>
<dbReference type="Gene3D" id="3.40.50.10420">
    <property type="entry name" value="NagB/RpiA/CoA transferase-like"/>
    <property type="match status" value="1"/>
</dbReference>
<dbReference type="Pfam" id="PF02589">
    <property type="entry name" value="LUD_dom"/>
    <property type="match status" value="1"/>
</dbReference>
<protein>
    <submittedName>
        <fullName evidence="2">Lactate utilization protein</fullName>
    </submittedName>
</protein>
<dbReference type="PANTHER" id="PTHR43682">
    <property type="entry name" value="LACTATE UTILIZATION PROTEIN C"/>
    <property type="match status" value="1"/>
</dbReference>
<comment type="caution">
    <text evidence="2">The sequence shown here is derived from an EMBL/GenBank/DDBJ whole genome shotgun (WGS) entry which is preliminary data.</text>
</comment>
<dbReference type="InterPro" id="IPR037171">
    <property type="entry name" value="NagB/RpiA_transferase-like"/>
</dbReference>
<name>A0ABT4RLG5_9ACTN</name>
<dbReference type="RefSeq" id="WP_202958100.1">
    <property type="nucleotide sequence ID" value="NZ_JAPCID010000024.1"/>
</dbReference>
<evidence type="ECO:0000313" key="2">
    <source>
        <dbReference type="EMBL" id="MDA0139344.1"/>
    </source>
</evidence>
<gene>
    <name evidence="2" type="ORF">OJ962_17710</name>
</gene>
<sequence>MNRKAFLARLEARLADAAPPATAHPPAPAPDAVPRVRFPPDERALEVRFGEALTAIRGRLVPLDELLSALAQVRTAVVTTDALALPDHIERLPLDQAERADAGVTLARAACAATGTVLLAPSERETRLASLLPPLHVVAVPRDVLVETPGDVLRDLPRFFPDGLPSAFSLASGPSKSADIDAVVTYGVHGPLAVLAVIL</sequence>